<name>A0A163X3V5_9BRAD</name>
<evidence type="ECO:0000313" key="2">
    <source>
        <dbReference type="Proteomes" id="UP000076574"/>
    </source>
</evidence>
<comment type="caution">
    <text evidence="1">The sequence shown here is derived from an EMBL/GenBank/DDBJ whole genome shotgun (WGS) entry which is preliminary data.</text>
</comment>
<organism evidence="1 2">
    <name type="scientific">Tardiphaga robiniae</name>
    <dbReference type="NCBI Taxonomy" id="943830"/>
    <lineage>
        <taxon>Bacteria</taxon>
        <taxon>Pseudomonadati</taxon>
        <taxon>Pseudomonadota</taxon>
        <taxon>Alphaproteobacteria</taxon>
        <taxon>Hyphomicrobiales</taxon>
        <taxon>Nitrobacteraceae</taxon>
        <taxon>Tardiphaga</taxon>
    </lineage>
</organism>
<gene>
    <name evidence="1" type="ORF">A4A58_19270</name>
</gene>
<reference evidence="1 2" key="1">
    <citation type="submission" date="2016-03" db="EMBL/GenBank/DDBJ databases">
        <title>Microsymbionts genomes from the relict species Vavilovia formosa (Stev.) Fed.</title>
        <authorList>
            <person name="Kopat V."/>
            <person name="Chirak E."/>
            <person name="Kimeklis A."/>
            <person name="Andronov E."/>
        </authorList>
    </citation>
    <scope>NUCLEOTIDE SEQUENCE [LARGE SCALE GENOMIC DNA]</scope>
    <source>
        <strain evidence="1 2">Vaf07</strain>
    </source>
</reference>
<accession>A0A163X3V5</accession>
<dbReference type="RefSeq" id="WP_068738720.1">
    <property type="nucleotide sequence ID" value="NZ_LVYV01000056.1"/>
</dbReference>
<evidence type="ECO:0000313" key="1">
    <source>
        <dbReference type="EMBL" id="KZD20380.1"/>
    </source>
</evidence>
<dbReference type="Proteomes" id="UP000076574">
    <property type="component" value="Unassembled WGS sequence"/>
</dbReference>
<protein>
    <submittedName>
        <fullName evidence="1">Uncharacterized protein</fullName>
    </submittedName>
</protein>
<dbReference type="AlphaFoldDB" id="A0A163X3V5"/>
<proteinExistence type="predicted"/>
<keyword evidence="2" id="KW-1185">Reference proteome</keyword>
<sequence>MKTALGSDPRLNGDGLVDCFKDQLLIVMLKRLGGGPLRIPIEEMDRTGTDLASFRLVGDDFVVSLFKPH</sequence>
<dbReference type="EMBL" id="LVYV01000056">
    <property type="protein sequence ID" value="KZD20380.1"/>
    <property type="molecule type" value="Genomic_DNA"/>
</dbReference>